<dbReference type="Pfam" id="PF00005">
    <property type="entry name" value="ABC_tran"/>
    <property type="match status" value="1"/>
</dbReference>
<reference evidence="14 15" key="1">
    <citation type="submission" date="2018-09" db="EMBL/GenBank/DDBJ databases">
        <title>Cohnella cavernae sp. nov., isolated from a karst cave.</title>
        <authorList>
            <person name="Zhu H."/>
        </authorList>
    </citation>
    <scope>NUCLEOTIDE SEQUENCE [LARGE SCALE GENOMIC DNA]</scope>
    <source>
        <strain evidence="14 15">K2E09-144</strain>
    </source>
</reference>
<evidence type="ECO:0000256" key="3">
    <source>
        <dbReference type="ARBA" id="ARBA00005417"/>
    </source>
</evidence>
<dbReference type="SUPFAM" id="SSF161098">
    <property type="entry name" value="MetI-like"/>
    <property type="match status" value="1"/>
</dbReference>
<proteinExistence type="inferred from homology"/>
<dbReference type="Pfam" id="PF00528">
    <property type="entry name" value="BPD_transp_1"/>
    <property type="match status" value="1"/>
</dbReference>
<feature type="domain" description="ABC transmembrane type-1" evidence="13">
    <location>
        <begin position="13"/>
        <end position="205"/>
    </location>
</feature>
<keyword evidence="6 11" id="KW-0812">Transmembrane</keyword>
<dbReference type="OrthoDB" id="9783218at2"/>
<evidence type="ECO:0000256" key="10">
    <source>
        <dbReference type="ARBA" id="ARBA00023136"/>
    </source>
</evidence>
<feature type="transmembrane region" description="Helical" evidence="11">
    <location>
        <begin position="183"/>
        <end position="208"/>
    </location>
</feature>
<evidence type="ECO:0000256" key="4">
    <source>
        <dbReference type="ARBA" id="ARBA00022448"/>
    </source>
</evidence>
<evidence type="ECO:0000256" key="9">
    <source>
        <dbReference type="ARBA" id="ARBA00022989"/>
    </source>
</evidence>
<keyword evidence="7" id="KW-0547">Nucleotide-binding</keyword>
<organism evidence="14 15">
    <name type="scientific">Cohnella faecalis</name>
    <dbReference type="NCBI Taxonomy" id="2315694"/>
    <lineage>
        <taxon>Bacteria</taxon>
        <taxon>Bacillati</taxon>
        <taxon>Bacillota</taxon>
        <taxon>Bacilli</taxon>
        <taxon>Bacillales</taxon>
        <taxon>Paenibacillaceae</taxon>
        <taxon>Cohnella</taxon>
    </lineage>
</organism>
<keyword evidence="4 11" id="KW-0813">Transport</keyword>
<dbReference type="Gene3D" id="1.10.3720.10">
    <property type="entry name" value="MetI-like"/>
    <property type="match status" value="1"/>
</dbReference>
<dbReference type="GO" id="GO:0005886">
    <property type="term" value="C:plasma membrane"/>
    <property type="evidence" value="ECO:0007669"/>
    <property type="project" value="UniProtKB-SubCell"/>
</dbReference>
<feature type="transmembrane region" description="Helical" evidence="11">
    <location>
        <begin position="61"/>
        <end position="90"/>
    </location>
</feature>
<evidence type="ECO:0000256" key="11">
    <source>
        <dbReference type="RuleBase" id="RU363032"/>
    </source>
</evidence>
<dbReference type="FunFam" id="3.40.50.300:FF:000016">
    <property type="entry name" value="Oligopeptide ABC transporter ATP-binding component"/>
    <property type="match status" value="1"/>
</dbReference>
<dbReference type="InterPro" id="IPR035906">
    <property type="entry name" value="MetI-like_sf"/>
</dbReference>
<dbReference type="SMART" id="SM00382">
    <property type="entry name" value="AAA"/>
    <property type="match status" value="1"/>
</dbReference>
<dbReference type="EMBL" id="QXJM01000029">
    <property type="protein sequence ID" value="RIE04137.1"/>
    <property type="molecule type" value="Genomic_DNA"/>
</dbReference>
<dbReference type="Proteomes" id="UP000266340">
    <property type="component" value="Unassembled WGS sequence"/>
</dbReference>
<comment type="subcellular location">
    <subcellularLocation>
        <location evidence="11">Cell membrane</location>
        <topology evidence="11">Multi-pass membrane protein</topology>
    </subcellularLocation>
    <subcellularLocation>
        <location evidence="2">Cell membrane</location>
        <topology evidence="2">Peripheral membrane protein</topology>
    </subcellularLocation>
    <subcellularLocation>
        <location evidence="1">Membrane</location>
        <topology evidence="1">Multi-pass membrane protein</topology>
    </subcellularLocation>
</comment>
<evidence type="ECO:0000256" key="5">
    <source>
        <dbReference type="ARBA" id="ARBA00022475"/>
    </source>
</evidence>
<dbReference type="GO" id="GO:0055085">
    <property type="term" value="P:transmembrane transport"/>
    <property type="evidence" value="ECO:0007669"/>
    <property type="project" value="InterPro"/>
</dbReference>
<dbReference type="CDD" id="cd06261">
    <property type="entry name" value="TM_PBP2"/>
    <property type="match status" value="1"/>
</dbReference>
<gene>
    <name evidence="14" type="ORF">D3H35_08835</name>
</gene>
<comment type="caution">
    <text evidence="14">The sequence shown here is derived from an EMBL/GenBank/DDBJ whole genome shotgun (WGS) entry which is preliminary data.</text>
</comment>
<evidence type="ECO:0000256" key="1">
    <source>
        <dbReference type="ARBA" id="ARBA00004141"/>
    </source>
</evidence>
<dbReference type="SUPFAM" id="SSF52540">
    <property type="entry name" value="P-loop containing nucleoside triphosphate hydrolases"/>
    <property type="match status" value="1"/>
</dbReference>
<dbReference type="PROSITE" id="PS50928">
    <property type="entry name" value="ABC_TM1"/>
    <property type="match status" value="1"/>
</dbReference>
<dbReference type="GO" id="GO:0005524">
    <property type="term" value="F:ATP binding"/>
    <property type="evidence" value="ECO:0007669"/>
    <property type="project" value="UniProtKB-KW"/>
</dbReference>
<evidence type="ECO:0000259" key="12">
    <source>
        <dbReference type="PROSITE" id="PS50893"/>
    </source>
</evidence>
<evidence type="ECO:0000256" key="6">
    <source>
        <dbReference type="ARBA" id="ARBA00022692"/>
    </source>
</evidence>
<comment type="similarity">
    <text evidence="11">Belongs to the binding-protein-dependent transport system permease family.</text>
</comment>
<keyword evidence="15" id="KW-1185">Reference proteome</keyword>
<dbReference type="GO" id="GO:0016887">
    <property type="term" value="F:ATP hydrolysis activity"/>
    <property type="evidence" value="ECO:0007669"/>
    <property type="project" value="InterPro"/>
</dbReference>
<evidence type="ECO:0000259" key="13">
    <source>
        <dbReference type="PROSITE" id="PS50928"/>
    </source>
</evidence>
<evidence type="ECO:0000313" key="14">
    <source>
        <dbReference type="EMBL" id="RIE04137.1"/>
    </source>
</evidence>
<keyword evidence="8 14" id="KW-0067">ATP-binding</keyword>
<dbReference type="CDD" id="cd03257">
    <property type="entry name" value="ABC_NikE_OppD_transporters"/>
    <property type="match status" value="1"/>
</dbReference>
<feature type="domain" description="ABC transporter" evidence="12">
    <location>
        <begin position="248"/>
        <end position="496"/>
    </location>
</feature>
<sequence>MGQDLLAELAEGARVSLLVGIVSALAATAIGALIGLIAGYSGGWTDTVFMRIVDVSMTLPYLPLMIVIGVYMGPSLHTQIGVITLIMWAGKARELRSQIMALRGRGPVLAAKSMGASHVYLLRKHLLPGILPLLIPQFVRAVNMSIILESSLSFLGLGDPLAKSWGSILYYANVRNAFLTDSWIWWVIPPGVCIILTVLSFSLLGYYLEERVSPRLRGASSHARWANWATALAGNALKPKSGEAGPVLEVEGLTVTYNRTGEAVLALNHVDFTVCKGEIVGIVGESGSGKSTIASSIMGMLKQPAEVSGGFIRLQGEELNGLPPEALRQLRGRRMALIPQAAMNALNPVLTVGAQLAEAVRAHRSIGKAELRRLVEQALEQVGLSSDWSSAYPHELSGGMRQRVVIAMALINEPALVIADEPTTGLDVKVQIEIIKLLEQLQGRLGISMILISHDLPVVLRLADKIVMLENGKIVDEGEAATLARSPSHPYTRRLMEAIPRISATKAAEE</sequence>
<dbReference type="InterPro" id="IPR003593">
    <property type="entry name" value="AAA+_ATPase"/>
</dbReference>
<keyword evidence="10 11" id="KW-0472">Membrane</keyword>
<feature type="transmembrane region" description="Helical" evidence="11">
    <location>
        <begin position="15"/>
        <end position="41"/>
    </location>
</feature>
<evidence type="ECO:0000256" key="8">
    <source>
        <dbReference type="ARBA" id="ARBA00022840"/>
    </source>
</evidence>
<dbReference type="AlphaFoldDB" id="A0A398CWD7"/>
<dbReference type="InterPro" id="IPR027417">
    <property type="entry name" value="P-loop_NTPase"/>
</dbReference>
<dbReference type="InterPro" id="IPR050388">
    <property type="entry name" value="ABC_Ni/Peptide_Import"/>
</dbReference>
<keyword evidence="5" id="KW-1003">Cell membrane</keyword>
<dbReference type="Gene3D" id="3.40.50.300">
    <property type="entry name" value="P-loop containing nucleotide triphosphate hydrolases"/>
    <property type="match status" value="1"/>
</dbReference>
<dbReference type="PANTHER" id="PTHR43297">
    <property type="entry name" value="OLIGOPEPTIDE TRANSPORT ATP-BINDING PROTEIN APPD"/>
    <property type="match status" value="1"/>
</dbReference>
<dbReference type="InterPro" id="IPR017871">
    <property type="entry name" value="ABC_transporter-like_CS"/>
</dbReference>
<evidence type="ECO:0000256" key="2">
    <source>
        <dbReference type="ARBA" id="ARBA00004202"/>
    </source>
</evidence>
<comment type="similarity">
    <text evidence="3">Belongs to the ABC transporter superfamily.</text>
</comment>
<dbReference type="PROSITE" id="PS50893">
    <property type="entry name" value="ABC_TRANSPORTER_2"/>
    <property type="match status" value="1"/>
</dbReference>
<dbReference type="InterPro" id="IPR000515">
    <property type="entry name" value="MetI-like"/>
</dbReference>
<dbReference type="PANTHER" id="PTHR43297:SF2">
    <property type="entry name" value="DIPEPTIDE TRANSPORT ATP-BINDING PROTEIN DPPD"/>
    <property type="match status" value="1"/>
</dbReference>
<dbReference type="InterPro" id="IPR003439">
    <property type="entry name" value="ABC_transporter-like_ATP-bd"/>
</dbReference>
<keyword evidence="9 11" id="KW-1133">Transmembrane helix</keyword>
<dbReference type="PROSITE" id="PS00211">
    <property type="entry name" value="ABC_TRANSPORTER_1"/>
    <property type="match status" value="1"/>
</dbReference>
<evidence type="ECO:0000313" key="15">
    <source>
        <dbReference type="Proteomes" id="UP000266340"/>
    </source>
</evidence>
<name>A0A398CWD7_9BACL</name>
<accession>A0A398CWD7</accession>
<protein>
    <submittedName>
        <fullName evidence="14">ATP-binding cassette domain-containing protein</fullName>
    </submittedName>
</protein>
<evidence type="ECO:0000256" key="7">
    <source>
        <dbReference type="ARBA" id="ARBA00022741"/>
    </source>
</evidence>